<feature type="domain" description="HTH luxR-type" evidence="4">
    <location>
        <begin position="142"/>
        <end position="207"/>
    </location>
</feature>
<evidence type="ECO:0000313" key="7">
    <source>
        <dbReference type="Proteomes" id="UP000606494"/>
    </source>
</evidence>
<reference evidence="6 7" key="1">
    <citation type="submission" date="2020-08" db="EMBL/GenBank/DDBJ databases">
        <title>Sphingobacterium sp. DN00404 isolated from aquaculture water.</title>
        <authorList>
            <person name="Zhang M."/>
        </authorList>
    </citation>
    <scope>NUCLEOTIDE SEQUENCE [LARGE SCALE GENOMIC DNA]</scope>
    <source>
        <strain evidence="6 7">KCTC 32294</strain>
    </source>
</reference>
<sequence>MYSGKIKLAIVDDHPMILEGLKSLLQSETRLEIFTFTKGEAFLDFIRGNIVDMVLLDIVLNDGSGLNFCKTIKKNWPKTIVIGISNQAERSIIFQFIQNGANGYILKNADAQEIIDCIHDALNGKIAFSEEVQQIILSQPHDALEIPKLTKREKQILTSISSGYTTPQIAEMLFVSPMTIETHRRNLLQKFKAKNMIELVRIATEYKLL</sequence>
<evidence type="ECO:0000256" key="2">
    <source>
        <dbReference type="ARBA" id="ARBA00023125"/>
    </source>
</evidence>
<evidence type="ECO:0000256" key="1">
    <source>
        <dbReference type="ARBA" id="ARBA00022553"/>
    </source>
</evidence>
<gene>
    <name evidence="6" type="ORF">H8B17_09735</name>
</gene>
<proteinExistence type="predicted"/>
<protein>
    <submittedName>
        <fullName evidence="6">Response regulator transcription factor</fullName>
    </submittedName>
</protein>
<dbReference type="PROSITE" id="PS00622">
    <property type="entry name" value="HTH_LUXR_1"/>
    <property type="match status" value="1"/>
</dbReference>
<evidence type="ECO:0000259" key="4">
    <source>
        <dbReference type="PROSITE" id="PS50043"/>
    </source>
</evidence>
<dbReference type="EMBL" id="JACNYK010000002">
    <property type="protein sequence ID" value="MBD1425862.1"/>
    <property type="molecule type" value="Genomic_DNA"/>
</dbReference>
<dbReference type="SMART" id="SM00448">
    <property type="entry name" value="REC"/>
    <property type="match status" value="1"/>
</dbReference>
<dbReference type="CDD" id="cd17535">
    <property type="entry name" value="REC_NarL-like"/>
    <property type="match status" value="1"/>
</dbReference>
<dbReference type="CDD" id="cd06170">
    <property type="entry name" value="LuxR_C_like"/>
    <property type="match status" value="1"/>
</dbReference>
<dbReference type="PANTHER" id="PTHR43214:SF43">
    <property type="entry name" value="TWO-COMPONENT RESPONSE REGULATOR"/>
    <property type="match status" value="1"/>
</dbReference>
<organism evidence="6 7">
    <name type="scientific">Sphingobacterium arenae</name>
    <dbReference type="NCBI Taxonomy" id="1280598"/>
    <lineage>
        <taxon>Bacteria</taxon>
        <taxon>Pseudomonadati</taxon>
        <taxon>Bacteroidota</taxon>
        <taxon>Sphingobacteriia</taxon>
        <taxon>Sphingobacteriales</taxon>
        <taxon>Sphingobacteriaceae</taxon>
        <taxon>Sphingobacterium</taxon>
    </lineage>
</organism>
<feature type="modified residue" description="4-aspartylphosphate" evidence="3">
    <location>
        <position position="57"/>
    </location>
</feature>
<dbReference type="InterPro" id="IPR000792">
    <property type="entry name" value="Tscrpt_reg_LuxR_C"/>
</dbReference>
<dbReference type="Pfam" id="PF00196">
    <property type="entry name" value="GerE"/>
    <property type="match status" value="1"/>
</dbReference>
<comment type="caution">
    <text evidence="6">The sequence shown here is derived from an EMBL/GenBank/DDBJ whole genome shotgun (WGS) entry which is preliminary data.</text>
</comment>
<evidence type="ECO:0000313" key="6">
    <source>
        <dbReference type="EMBL" id="MBD1425862.1"/>
    </source>
</evidence>
<dbReference type="SMART" id="SM00421">
    <property type="entry name" value="HTH_LUXR"/>
    <property type="match status" value="1"/>
</dbReference>
<dbReference type="InterPro" id="IPR058245">
    <property type="entry name" value="NreC/VraR/RcsB-like_REC"/>
</dbReference>
<dbReference type="SUPFAM" id="SSF52172">
    <property type="entry name" value="CheY-like"/>
    <property type="match status" value="1"/>
</dbReference>
<dbReference type="InterPro" id="IPR001789">
    <property type="entry name" value="Sig_transdc_resp-reg_receiver"/>
</dbReference>
<dbReference type="InterPro" id="IPR011006">
    <property type="entry name" value="CheY-like_superfamily"/>
</dbReference>
<dbReference type="PROSITE" id="PS50110">
    <property type="entry name" value="RESPONSE_REGULATORY"/>
    <property type="match status" value="1"/>
</dbReference>
<keyword evidence="1 3" id="KW-0597">Phosphoprotein</keyword>
<feature type="domain" description="Response regulatory" evidence="5">
    <location>
        <begin position="7"/>
        <end position="122"/>
    </location>
</feature>
<dbReference type="Proteomes" id="UP000606494">
    <property type="component" value="Unassembled WGS sequence"/>
</dbReference>
<accession>A0ABR7Y3I5</accession>
<dbReference type="PANTHER" id="PTHR43214">
    <property type="entry name" value="TWO-COMPONENT RESPONSE REGULATOR"/>
    <property type="match status" value="1"/>
</dbReference>
<dbReference type="Gene3D" id="3.40.50.2300">
    <property type="match status" value="1"/>
</dbReference>
<dbReference type="InterPro" id="IPR039420">
    <property type="entry name" value="WalR-like"/>
</dbReference>
<evidence type="ECO:0000256" key="3">
    <source>
        <dbReference type="PROSITE-ProRule" id="PRU00169"/>
    </source>
</evidence>
<evidence type="ECO:0000259" key="5">
    <source>
        <dbReference type="PROSITE" id="PS50110"/>
    </source>
</evidence>
<keyword evidence="7" id="KW-1185">Reference proteome</keyword>
<dbReference type="PROSITE" id="PS50043">
    <property type="entry name" value="HTH_LUXR_2"/>
    <property type="match status" value="1"/>
</dbReference>
<dbReference type="PRINTS" id="PR00038">
    <property type="entry name" value="HTHLUXR"/>
</dbReference>
<dbReference type="RefSeq" id="WP_190308983.1">
    <property type="nucleotide sequence ID" value="NZ_JACNYK010000002.1"/>
</dbReference>
<dbReference type="Pfam" id="PF00072">
    <property type="entry name" value="Response_reg"/>
    <property type="match status" value="1"/>
</dbReference>
<dbReference type="InterPro" id="IPR016032">
    <property type="entry name" value="Sig_transdc_resp-reg_C-effctor"/>
</dbReference>
<dbReference type="SUPFAM" id="SSF46894">
    <property type="entry name" value="C-terminal effector domain of the bipartite response regulators"/>
    <property type="match status" value="1"/>
</dbReference>
<keyword evidence="2" id="KW-0238">DNA-binding</keyword>
<name>A0ABR7Y3I5_9SPHI</name>